<keyword evidence="7 9" id="KW-0486">Methionine biosynthesis</keyword>
<dbReference type="InterPro" id="IPR020630">
    <property type="entry name" value="THF_DH/CycHdrlase_cat_dom"/>
</dbReference>
<dbReference type="InterPro" id="IPR000672">
    <property type="entry name" value="THF_DH/CycHdrlase"/>
</dbReference>
<dbReference type="Proteomes" id="UP000034894">
    <property type="component" value="Unassembled WGS sequence"/>
</dbReference>
<keyword evidence="4 9" id="KW-0378">Hydrolase</keyword>
<evidence type="ECO:0000256" key="1">
    <source>
        <dbReference type="ARBA" id="ARBA00004777"/>
    </source>
</evidence>
<gene>
    <name evidence="9" type="primary">folD</name>
    <name evidence="12" type="ORF">UV73_C0009G0031</name>
</gene>
<dbReference type="Pfam" id="PF02882">
    <property type="entry name" value="THF_DHG_CYH_C"/>
    <property type="match status" value="1"/>
</dbReference>
<dbReference type="InterPro" id="IPR020631">
    <property type="entry name" value="THF_DH/CycHdrlase_NAD-bd_dom"/>
</dbReference>
<dbReference type="GO" id="GO:0004477">
    <property type="term" value="F:methenyltetrahydrofolate cyclohydrolase activity"/>
    <property type="evidence" value="ECO:0007669"/>
    <property type="project" value="UniProtKB-UniRule"/>
</dbReference>
<dbReference type="GO" id="GO:0005829">
    <property type="term" value="C:cytosol"/>
    <property type="evidence" value="ECO:0007669"/>
    <property type="project" value="TreeGrafter"/>
</dbReference>
<reference evidence="12 13" key="1">
    <citation type="journal article" date="2015" name="Nature">
        <title>rRNA introns, odd ribosomes, and small enigmatic genomes across a large radiation of phyla.</title>
        <authorList>
            <person name="Brown C.T."/>
            <person name="Hug L.A."/>
            <person name="Thomas B.C."/>
            <person name="Sharon I."/>
            <person name="Castelle C.J."/>
            <person name="Singh A."/>
            <person name="Wilkins M.J."/>
            <person name="Williams K.H."/>
            <person name="Banfield J.F."/>
        </authorList>
    </citation>
    <scope>NUCLEOTIDE SEQUENCE [LARGE SCALE GENOMIC DNA]</scope>
</reference>
<comment type="similarity">
    <text evidence="9">Belongs to the tetrahydrofolate dehydrogenase/cyclohydrolase family.</text>
</comment>
<keyword evidence="8 9" id="KW-0511">Multifunctional enzyme</keyword>
<protein>
    <recommendedName>
        <fullName evidence="9">Bifunctional protein FolD</fullName>
    </recommendedName>
    <domain>
        <recommendedName>
            <fullName evidence="9">Methylenetetrahydrofolate dehydrogenase</fullName>
            <ecNumber evidence="9">1.5.1.5</ecNumber>
        </recommendedName>
    </domain>
    <domain>
        <recommendedName>
            <fullName evidence="9">Methenyltetrahydrofolate cyclohydrolase</fullName>
            <ecNumber evidence="9">3.5.4.9</ecNumber>
        </recommendedName>
    </domain>
</protein>
<keyword evidence="3 9" id="KW-0658">Purine biosynthesis</keyword>
<comment type="caution">
    <text evidence="12">The sequence shown here is derived from an EMBL/GenBank/DDBJ whole genome shotgun (WGS) entry which is preliminary data.</text>
</comment>
<dbReference type="GO" id="GO:0006164">
    <property type="term" value="P:purine nucleotide biosynthetic process"/>
    <property type="evidence" value="ECO:0007669"/>
    <property type="project" value="UniProtKB-KW"/>
</dbReference>
<evidence type="ECO:0000313" key="12">
    <source>
        <dbReference type="EMBL" id="KKS96680.1"/>
    </source>
</evidence>
<dbReference type="EMBL" id="LCFP01000009">
    <property type="protein sequence ID" value="KKS96680.1"/>
    <property type="molecule type" value="Genomic_DNA"/>
</dbReference>
<evidence type="ECO:0000256" key="7">
    <source>
        <dbReference type="ARBA" id="ARBA00023167"/>
    </source>
</evidence>
<keyword evidence="2 9" id="KW-0554">One-carbon metabolism</keyword>
<comment type="function">
    <text evidence="9">Catalyzes the oxidation of 5,10-methylenetetrahydrofolate to 5,10-methenyltetrahydrofolate and then the hydrolysis of 5,10-methenyltetrahydrofolate to 10-formyltetrahydrofolate.</text>
</comment>
<comment type="pathway">
    <text evidence="1 9">One-carbon metabolism; tetrahydrofolate interconversion.</text>
</comment>
<dbReference type="SUPFAM" id="SSF53223">
    <property type="entry name" value="Aminoacid dehydrogenase-like, N-terminal domain"/>
    <property type="match status" value="1"/>
</dbReference>
<dbReference type="GO" id="GO:0000105">
    <property type="term" value="P:L-histidine biosynthetic process"/>
    <property type="evidence" value="ECO:0007669"/>
    <property type="project" value="UniProtKB-KW"/>
</dbReference>
<name>A0A0G1DFM0_9BACT</name>
<evidence type="ECO:0000313" key="13">
    <source>
        <dbReference type="Proteomes" id="UP000034894"/>
    </source>
</evidence>
<evidence type="ECO:0000259" key="10">
    <source>
        <dbReference type="Pfam" id="PF00763"/>
    </source>
</evidence>
<dbReference type="Pfam" id="PF00763">
    <property type="entry name" value="THF_DHG_CYH"/>
    <property type="match status" value="1"/>
</dbReference>
<comment type="catalytic activity">
    <reaction evidence="9">
        <text>(6R)-5,10-methylene-5,6,7,8-tetrahydrofolate + NADP(+) = (6R)-5,10-methenyltetrahydrofolate + NADPH</text>
        <dbReference type="Rhea" id="RHEA:22812"/>
        <dbReference type="ChEBI" id="CHEBI:15636"/>
        <dbReference type="ChEBI" id="CHEBI:57455"/>
        <dbReference type="ChEBI" id="CHEBI:57783"/>
        <dbReference type="ChEBI" id="CHEBI:58349"/>
        <dbReference type="EC" id="1.5.1.5"/>
    </reaction>
</comment>
<comment type="subunit">
    <text evidence="9">Homodimer.</text>
</comment>
<feature type="domain" description="Tetrahydrofolate dehydrogenase/cyclohydrolase NAD(P)-binding" evidence="11">
    <location>
        <begin position="157"/>
        <end position="280"/>
    </location>
</feature>
<dbReference type="Gene3D" id="3.40.50.720">
    <property type="entry name" value="NAD(P)-binding Rossmann-like Domain"/>
    <property type="match status" value="1"/>
</dbReference>
<keyword evidence="6 9" id="KW-0560">Oxidoreductase</keyword>
<dbReference type="PANTHER" id="PTHR48099">
    <property type="entry name" value="C-1-TETRAHYDROFOLATE SYNTHASE, CYTOPLASMIC-RELATED"/>
    <property type="match status" value="1"/>
</dbReference>
<feature type="domain" description="Tetrahydrofolate dehydrogenase/cyclohydrolase catalytic" evidence="10">
    <location>
        <begin position="3"/>
        <end position="117"/>
    </location>
</feature>
<keyword evidence="9" id="KW-0368">Histidine biosynthesis</keyword>
<evidence type="ECO:0000256" key="8">
    <source>
        <dbReference type="ARBA" id="ARBA00023268"/>
    </source>
</evidence>
<dbReference type="HAMAP" id="MF_01576">
    <property type="entry name" value="THF_DHG_CYH"/>
    <property type="match status" value="1"/>
</dbReference>
<accession>A0A0G1DFM0</accession>
<dbReference type="Gene3D" id="3.40.50.10860">
    <property type="entry name" value="Leucine Dehydrogenase, chain A, domain 1"/>
    <property type="match status" value="1"/>
</dbReference>
<comment type="caution">
    <text evidence="9">Lacks conserved residue(s) required for the propagation of feature annotation.</text>
</comment>
<dbReference type="PANTHER" id="PTHR48099:SF5">
    <property type="entry name" value="C-1-TETRAHYDROFOLATE SYNTHASE, CYTOPLASMIC"/>
    <property type="match status" value="1"/>
</dbReference>
<dbReference type="PRINTS" id="PR00085">
    <property type="entry name" value="THFDHDRGNASE"/>
</dbReference>
<evidence type="ECO:0000256" key="5">
    <source>
        <dbReference type="ARBA" id="ARBA00022857"/>
    </source>
</evidence>
<dbReference type="InterPro" id="IPR046346">
    <property type="entry name" value="Aminoacid_DH-like_N_sf"/>
</dbReference>
<dbReference type="GO" id="GO:0004488">
    <property type="term" value="F:methylenetetrahydrofolate dehydrogenase (NADP+) activity"/>
    <property type="evidence" value="ECO:0007669"/>
    <property type="project" value="UniProtKB-UniRule"/>
</dbReference>
<dbReference type="GO" id="GO:0009086">
    <property type="term" value="P:methionine biosynthetic process"/>
    <property type="evidence" value="ECO:0007669"/>
    <property type="project" value="UniProtKB-KW"/>
</dbReference>
<evidence type="ECO:0000259" key="11">
    <source>
        <dbReference type="Pfam" id="PF02882"/>
    </source>
</evidence>
<dbReference type="UniPathway" id="UPA00193"/>
<dbReference type="GO" id="GO:0035999">
    <property type="term" value="P:tetrahydrofolate interconversion"/>
    <property type="evidence" value="ECO:0007669"/>
    <property type="project" value="UniProtKB-UniRule"/>
</dbReference>
<feature type="binding site" evidence="9">
    <location>
        <begin position="165"/>
        <end position="167"/>
    </location>
    <ligand>
        <name>NADP(+)</name>
        <dbReference type="ChEBI" id="CHEBI:58349"/>
    </ligand>
</feature>
<keyword evidence="5 9" id="KW-0521">NADP</keyword>
<comment type="catalytic activity">
    <reaction evidence="9">
        <text>(6R)-5,10-methenyltetrahydrofolate + H2O = (6R)-10-formyltetrahydrofolate + H(+)</text>
        <dbReference type="Rhea" id="RHEA:23700"/>
        <dbReference type="ChEBI" id="CHEBI:15377"/>
        <dbReference type="ChEBI" id="CHEBI:15378"/>
        <dbReference type="ChEBI" id="CHEBI:57455"/>
        <dbReference type="ChEBI" id="CHEBI:195366"/>
        <dbReference type="EC" id="3.5.4.9"/>
    </reaction>
</comment>
<dbReference type="SUPFAM" id="SSF51735">
    <property type="entry name" value="NAD(P)-binding Rossmann-fold domains"/>
    <property type="match status" value="1"/>
</dbReference>
<dbReference type="EC" id="1.5.1.5" evidence="9"/>
<dbReference type="PATRIC" id="fig|1618443.3.peg.1192"/>
<evidence type="ECO:0000256" key="2">
    <source>
        <dbReference type="ARBA" id="ARBA00022563"/>
    </source>
</evidence>
<proteinExistence type="inferred from homology"/>
<keyword evidence="9" id="KW-0028">Amino-acid biosynthesis</keyword>
<dbReference type="STRING" id="1618443.UV73_C0009G0031"/>
<evidence type="ECO:0000256" key="6">
    <source>
        <dbReference type="ARBA" id="ARBA00023002"/>
    </source>
</evidence>
<sequence>MIINGREIAVHLSENLKQRIDTLKQKNIFPRLAVMLVGHDRPSEKYVRQKVKLGEKLGVEVTVAMLDDSANPEELISQINGWNANSSVHGIIIQRPVHLAIESNKLDKLVAPGKDVDGFHPQSLFDPPVVLAVIEILKSVFNNSKKNKNSNFFEWLNYKKILVIGRGETAGKPIAKYLTKNKIQFTVAHSSTENLKSATLSADIIISAVGKPNIVRHEMIPNKTILIGVGLHPENDRLETDYIQEEIADKALFYTPVPGGVGPVNVAMLMTNVVIAAELQTASDLVHENNPE</sequence>
<dbReference type="AlphaFoldDB" id="A0A0G1DFM0"/>
<dbReference type="EC" id="3.5.4.9" evidence="9"/>
<organism evidence="12 13">
    <name type="scientific">Candidatus Gottesmanbacteria bacterium GW2011_GWA2_43_14</name>
    <dbReference type="NCBI Taxonomy" id="1618443"/>
    <lineage>
        <taxon>Bacteria</taxon>
        <taxon>Candidatus Gottesmaniibacteriota</taxon>
    </lineage>
</organism>
<evidence type="ECO:0000256" key="4">
    <source>
        <dbReference type="ARBA" id="ARBA00022801"/>
    </source>
</evidence>
<evidence type="ECO:0000256" key="3">
    <source>
        <dbReference type="ARBA" id="ARBA00022755"/>
    </source>
</evidence>
<evidence type="ECO:0000256" key="9">
    <source>
        <dbReference type="HAMAP-Rule" id="MF_01576"/>
    </source>
</evidence>
<dbReference type="InterPro" id="IPR036291">
    <property type="entry name" value="NAD(P)-bd_dom_sf"/>
</dbReference>